<keyword evidence="1" id="KW-0472">Membrane</keyword>
<dbReference type="Proteomes" id="UP001529235">
    <property type="component" value="Unassembled WGS sequence"/>
</dbReference>
<proteinExistence type="predicted"/>
<reference evidence="2 3" key="1">
    <citation type="submission" date="2023-05" db="EMBL/GenBank/DDBJ databases">
        <title>A new hyperthermophilic archaea 'Ignisphaera cupida' sp. nov. and description of the family 'Ignisphaeraceae' fam. nov.</title>
        <authorList>
            <person name="Podosokorskaya O.A."/>
            <person name="Elcheninov A.G."/>
            <person name="Klukina A."/>
            <person name="Merkel A.Y."/>
        </authorList>
    </citation>
    <scope>NUCLEOTIDE SEQUENCE [LARGE SCALE GENOMIC DNA]</scope>
    <source>
        <strain evidence="2 3">4213-co</strain>
    </source>
</reference>
<gene>
    <name evidence="2" type="ORF">QPL79_02000</name>
</gene>
<organism evidence="2 3">
    <name type="scientific">Ignisphaera cupida</name>
    <dbReference type="NCBI Taxonomy" id="3050454"/>
    <lineage>
        <taxon>Archaea</taxon>
        <taxon>Thermoproteota</taxon>
        <taxon>Thermoprotei</taxon>
        <taxon>Desulfurococcales</taxon>
        <taxon>Desulfurococcaceae</taxon>
        <taxon>Ignisphaera</taxon>
    </lineage>
</organism>
<feature type="transmembrane region" description="Helical" evidence="1">
    <location>
        <begin position="105"/>
        <end position="128"/>
    </location>
</feature>
<dbReference type="RefSeq" id="WP_285273111.1">
    <property type="nucleotide sequence ID" value="NZ_JASNVW010000001.1"/>
</dbReference>
<feature type="transmembrane region" description="Helical" evidence="1">
    <location>
        <begin position="220"/>
        <end position="237"/>
    </location>
</feature>
<keyword evidence="1" id="KW-0812">Transmembrane</keyword>
<accession>A0ABD4Z556</accession>
<dbReference type="AlphaFoldDB" id="A0ABD4Z556"/>
<keyword evidence="3" id="KW-1185">Reference proteome</keyword>
<feature type="transmembrane region" description="Helical" evidence="1">
    <location>
        <begin position="20"/>
        <end position="42"/>
    </location>
</feature>
<feature type="transmembrane region" description="Helical" evidence="1">
    <location>
        <begin position="140"/>
        <end position="161"/>
    </location>
</feature>
<dbReference type="EMBL" id="JASNVW010000001">
    <property type="protein sequence ID" value="MDK6028137.1"/>
    <property type="molecule type" value="Genomic_DNA"/>
</dbReference>
<evidence type="ECO:0000313" key="2">
    <source>
        <dbReference type="EMBL" id="MDK6028137.1"/>
    </source>
</evidence>
<feature type="transmembrane region" description="Helical" evidence="1">
    <location>
        <begin position="77"/>
        <end position="99"/>
    </location>
</feature>
<sequence length="238" mass="26877">MSIFKDFFNFFIMQKRGSRFSIHFRFLLLLTLLVEIVVSITFFKDSNILFTVYVVGISFAILFAVSNIRKVLNALKLPLIFVLIGFVTMLFSMIMGYATPSLKTIILSSAKLTALFLVIALGFQWISLREFRWVLKKLGLGKIGSLATVALAVMPVLMYLYSDAYIATLLKLGKNKVHKALKPIIIHAALLSRDYAQAIYLYGLPKTIQIDMKRFDVKELLLFLAISLIGLALQLLVP</sequence>
<evidence type="ECO:0008006" key="4">
    <source>
        <dbReference type="Google" id="ProtNLM"/>
    </source>
</evidence>
<evidence type="ECO:0000256" key="1">
    <source>
        <dbReference type="SAM" id="Phobius"/>
    </source>
</evidence>
<comment type="caution">
    <text evidence="2">The sequence shown here is derived from an EMBL/GenBank/DDBJ whole genome shotgun (WGS) entry which is preliminary data.</text>
</comment>
<keyword evidence="1" id="KW-1133">Transmembrane helix</keyword>
<feature type="transmembrane region" description="Helical" evidence="1">
    <location>
        <begin position="48"/>
        <end position="65"/>
    </location>
</feature>
<evidence type="ECO:0000313" key="3">
    <source>
        <dbReference type="Proteomes" id="UP001529235"/>
    </source>
</evidence>
<name>A0ABD4Z556_9CREN</name>
<protein>
    <recommendedName>
        <fullName evidence="4">Energy-coupling factor transporter transmembrane protein EcfT</fullName>
    </recommendedName>
</protein>